<evidence type="ECO:0000259" key="6">
    <source>
        <dbReference type="PROSITE" id="PS50262"/>
    </source>
</evidence>
<feature type="transmembrane region" description="Helical" evidence="5">
    <location>
        <begin position="90"/>
        <end position="111"/>
    </location>
</feature>
<dbReference type="InterPro" id="IPR019426">
    <property type="entry name" value="7TM_GPCR_serpentine_rcpt_Srv"/>
</dbReference>
<dbReference type="PANTHER" id="PTHR24224">
    <property type="entry name" value="CARDIOACCELERATORY PEPTIDE RECEPTOR-RELATED"/>
    <property type="match status" value="1"/>
</dbReference>
<dbReference type="Proteomes" id="UP000025227">
    <property type="component" value="Unplaced"/>
</dbReference>
<dbReference type="Pfam" id="PF10323">
    <property type="entry name" value="7TM_GPCR_Srv"/>
    <property type="match status" value="1"/>
</dbReference>
<protein>
    <submittedName>
        <fullName evidence="8">G_PROTEIN_RECEP_F1_2 domain-containing protein</fullName>
    </submittedName>
</protein>
<feature type="transmembrane region" description="Helical" evidence="5">
    <location>
        <begin position="217"/>
        <end position="239"/>
    </location>
</feature>
<feature type="transmembrane region" description="Helical" evidence="5">
    <location>
        <begin position="42"/>
        <end position="70"/>
    </location>
</feature>
<dbReference type="AlphaFoldDB" id="A0A7I5EBM0"/>
<comment type="subcellular location">
    <subcellularLocation>
        <location evidence="1">Membrane</location>
    </subcellularLocation>
</comment>
<evidence type="ECO:0000313" key="8">
    <source>
        <dbReference type="WBParaSite" id="HCON_00124818-00001"/>
    </source>
</evidence>
<evidence type="ECO:0000256" key="2">
    <source>
        <dbReference type="ARBA" id="ARBA00022692"/>
    </source>
</evidence>
<name>A0A7I5EBM0_HAECO</name>
<dbReference type="PROSITE" id="PS50262">
    <property type="entry name" value="G_PROTEIN_RECEP_F1_2"/>
    <property type="match status" value="1"/>
</dbReference>
<accession>A0A7I5EBM0</accession>
<reference evidence="8" key="1">
    <citation type="submission" date="2020-12" db="UniProtKB">
        <authorList>
            <consortium name="WormBaseParasite"/>
        </authorList>
    </citation>
    <scope>IDENTIFICATION</scope>
    <source>
        <strain evidence="8">MHco3</strain>
    </source>
</reference>
<dbReference type="GO" id="GO:0016020">
    <property type="term" value="C:membrane"/>
    <property type="evidence" value="ECO:0007669"/>
    <property type="project" value="UniProtKB-SubCell"/>
</dbReference>
<feature type="transmembrane region" description="Helical" evidence="5">
    <location>
        <begin position="132"/>
        <end position="151"/>
    </location>
</feature>
<evidence type="ECO:0000256" key="3">
    <source>
        <dbReference type="ARBA" id="ARBA00022989"/>
    </source>
</evidence>
<feature type="transmembrane region" description="Helical" evidence="5">
    <location>
        <begin position="171"/>
        <end position="196"/>
    </location>
</feature>
<evidence type="ECO:0000256" key="5">
    <source>
        <dbReference type="SAM" id="Phobius"/>
    </source>
</evidence>
<dbReference type="PANTHER" id="PTHR24224:SF17">
    <property type="entry name" value="G-PROTEIN COUPLED RECEPTORS FAMILY 1 PROFILE DOMAIN-CONTAINING PROTEIN"/>
    <property type="match status" value="1"/>
</dbReference>
<feature type="transmembrane region" description="Helical" evidence="5">
    <location>
        <begin position="6"/>
        <end position="30"/>
    </location>
</feature>
<dbReference type="CDD" id="cd00637">
    <property type="entry name" value="7tm_classA_rhodopsin-like"/>
    <property type="match status" value="1"/>
</dbReference>
<dbReference type="WBParaSite" id="HCON_00124818-00001">
    <property type="protein sequence ID" value="HCON_00124818-00001"/>
    <property type="gene ID" value="HCON_00124818"/>
</dbReference>
<evidence type="ECO:0000256" key="4">
    <source>
        <dbReference type="ARBA" id="ARBA00023136"/>
    </source>
</evidence>
<dbReference type="Gene3D" id="1.20.1070.10">
    <property type="entry name" value="Rhodopsin 7-helix transmembrane proteins"/>
    <property type="match status" value="1"/>
</dbReference>
<evidence type="ECO:0000313" key="7">
    <source>
        <dbReference type="Proteomes" id="UP000025227"/>
    </source>
</evidence>
<sequence length="308" mass="35047">MQMWNVADVIFVGCSLVTLPVYFTMLILLIRNRKTTSFCIPFYWLIISQGIADLLYLVTYVTFIIFAYIAFSTELDPVLTRIVTNVDVKILTFCLALRCLGIMLISFQRYTALCLWSSTRFMWVNKGSPIRIVAIQWVVSAVVIFPILPLIDSSLGPTREKALLFDATSFKVLMIAMYVSVFPTFVICIFCYGAVLREIFCKLRSVRSTSKKVVREVQLCIQAAAFVFAFFLLFAFYLYECILILNSIHPPVILQLIHPIVSGFLSFVVPWTLVFFNKEVAALFKKIFETAVPVRAHLPSASWTTGVK</sequence>
<dbReference type="InterPro" id="IPR017452">
    <property type="entry name" value="GPCR_Rhodpsn_7TM"/>
</dbReference>
<dbReference type="OrthoDB" id="5874421at2759"/>
<dbReference type="SUPFAM" id="SSF81321">
    <property type="entry name" value="Family A G protein-coupled receptor-like"/>
    <property type="match status" value="1"/>
</dbReference>
<proteinExistence type="predicted"/>
<feature type="transmembrane region" description="Helical" evidence="5">
    <location>
        <begin position="251"/>
        <end position="276"/>
    </location>
</feature>
<keyword evidence="2 5" id="KW-0812">Transmembrane</keyword>
<organism evidence="7 8">
    <name type="scientific">Haemonchus contortus</name>
    <name type="common">Barber pole worm</name>
    <dbReference type="NCBI Taxonomy" id="6289"/>
    <lineage>
        <taxon>Eukaryota</taxon>
        <taxon>Metazoa</taxon>
        <taxon>Ecdysozoa</taxon>
        <taxon>Nematoda</taxon>
        <taxon>Chromadorea</taxon>
        <taxon>Rhabditida</taxon>
        <taxon>Rhabditina</taxon>
        <taxon>Rhabditomorpha</taxon>
        <taxon>Strongyloidea</taxon>
        <taxon>Trichostrongylidae</taxon>
        <taxon>Haemonchus</taxon>
    </lineage>
</organism>
<keyword evidence="3 5" id="KW-1133">Transmembrane helix</keyword>
<keyword evidence="4 5" id="KW-0472">Membrane</keyword>
<keyword evidence="7" id="KW-1185">Reference proteome</keyword>
<feature type="domain" description="G-protein coupled receptors family 1 profile" evidence="6">
    <location>
        <begin position="21"/>
        <end position="234"/>
    </location>
</feature>
<dbReference type="InterPro" id="IPR052665">
    <property type="entry name" value="Neuropeptide-GPCR"/>
</dbReference>
<evidence type="ECO:0000256" key="1">
    <source>
        <dbReference type="ARBA" id="ARBA00004370"/>
    </source>
</evidence>